<dbReference type="AlphaFoldDB" id="A0A195E301"/>
<dbReference type="PANTHER" id="PTHR24408:SF58">
    <property type="entry name" value="TRANSCRIPTION FACTOR (TFIIIA), PUTATIVE (AFU_ORTHOLOGUE AFUA_1G05150)-RELATED"/>
    <property type="match status" value="1"/>
</dbReference>
<evidence type="ECO:0000259" key="6">
    <source>
        <dbReference type="PROSITE" id="PS50157"/>
    </source>
</evidence>
<dbReference type="GO" id="GO:0043565">
    <property type="term" value="F:sequence-specific DNA binding"/>
    <property type="evidence" value="ECO:0007669"/>
    <property type="project" value="TreeGrafter"/>
</dbReference>
<organism evidence="7 8">
    <name type="scientific">Trachymyrmex cornetzi</name>
    <dbReference type="NCBI Taxonomy" id="471704"/>
    <lineage>
        <taxon>Eukaryota</taxon>
        <taxon>Metazoa</taxon>
        <taxon>Ecdysozoa</taxon>
        <taxon>Arthropoda</taxon>
        <taxon>Hexapoda</taxon>
        <taxon>Insecta</taxon>
        <taxon>Pterygota</taxon>
        <taxon>Neoptera</taxon>
        <taxon>Endopterygota</taxon>
        <taxon>Hymenoptera</taxon>
        <taxon>Apocrita</taxon>
        <taxon>Aculeata</taxon>
        <taxon>Formicoidea</taxon>
        <taxon>Formicidae</taxon>
        <taxon>Myrmicinae</taxon>
        <taxon>Trachymyrmex</taxon>
    </lineage>
</organism>
<dbReference type="SMART" id="SM00355">
    <property type="entry name" value="ZnF_C2H2"/>
    <property type="match status" value="9"/>
</dbReference>
<proteinExistence type="predicted"/>
<dbReference type="Gene3D" id="3.30.160.60">
    <property type="entry name" value="Classic Zinc Finger"/>
    <property type="match status" value="4"/>
</dbReference>
<dbReference type="SUPFAM" id="SSF57667">
    <property type="entry name" value="beta-beta-alpha zinc fingers"/>
    <property type="match status" value="4"/>
</dbReference>
<protein>
    <submittedName>
        <fullName evidence="7">Zinc finger protein 41</fullName>
    </submittedName>
</protein>
<keyword evidence="8" id="KW-1185">Reference proteome</keyword>
<evidence type="ECO:0000256" key="5">
    <source>
        <dbReference type="PROSITE-ProRule" id="PRU00042"/>
    </source>
</evidence>
<name>A0A195E301_9HYME</name>
<dbReference type="GO" id="GO:0005634">
    <property type="term" value="C:nucleus"/>
    <property type="evidence" value="ECO:0007669"/>
    <property type="project" value="TreeGrafter"/>
</dbReference>
<dbReference type="InterPro" id="IPR036236">
    <property type="entry name" value="Znf_C2H2_sf"/>
</dbReference>
<evidence type="ECO:0000313" key="7">
    <source>
        <dbReference type="EMBL" id="KYN19545.1"/>
    </source>
</evidence>
<keyword evidence="3 5" id="KW-0863">Zinc-finger</keyword>
<keyword evidence="4" id="KW-0862">Zinc</keyword>
<dbReference type="EMBL" id="KQ979701">
    <property type="protein sequence ID" value="KYN19545.1"/>
    <property type="molecule type" value="Genomic_DNA"/>
</dbReference>
<feature type="non-terminal residue" evidence="7">
    <location>
        <position position="1"/>
    </location>
</feature>
<accession>A0A195E301</accession>
<dbReference type="InterPro" id="IPR013087">
    <property type="entry name" value="Znf_C2H2_type"/>
</dbReference>
<feature type="domain" description="C2H2-type" evidence="6">
    <location>
        <begin position="411"/>
        <end position="431"/>
    </location>
</feature>
<feature type="domain" description="C2H2-type" evidence="6">
    <location>
        <begin position="344"/>
        <end position="381"/>
    </location>
</feature>
<evidence type="ECO:0000313" key="8">
    <source>
        <dbReference type="Proteomes" id="UP000078492"/>
    </source>
</evidence>
<dbReference type="Proteomes" id="UP000078492">
    <property type="component" value="Unassembled WGS sequence"/>
</dbReference>
<evidence type="ECO:0000256" key="3">
    <source>
        <dbReference type="ARBA" id="ARBA00022771"/>
    </source>
</evidence>
<keyword evidence="2" id="KW-0677">Repeat</keyword>
<dbReference type="STRING" id="471704.A0A195E301"/>
<evidence type="ECO:0000256" key="4">
    <source>
        <dbReference type="ARBA" id="ARBA00022833"/>
    </source>
</evidence>
<dbReference type="FunFam" id="3.30.160.60:FF:000110">
    <property type="entry name" value="Zinc finger protein-like"/>
    <property type="match status" value="1"/>
</dbReference>
<dbReference type="GO" id="GO:0000981">
    <property type="term" value="F:DNA-binding transcription factor activity, RNA polymerase II-specific"/>
    <property type="evidence" value="ECO:0007669"/>
    <property type="project" value="TreeGrafter"/>
</dbReference>
<feature type="domain" description="C2H2-type" evidence="6">
    <location>
        <begin position="182"/>
        <end position="209"/>
    </location>
</feature>
<evidence type="ECO:0000256" key="1">
    <source>
        <dbReference type="ARBA" id="ARBA00022723"/>
    </source>
</evidence>
<evidence type="ECO:0000256" key="2">
    <source>
        <dbReference type="ARBA" id="ARBA00022737"/>
    </source>
</evidence>
<dbReference type="Pfam" id="PF00096">
    <property type="entry name" value="zf-C2H2"/>
    <property type="match status" value="3"/>
</dbReference>
<feature type="domain" description="C2H2-type" evidence="6">
    <location>
        <begin position="384"/>
        <end position="411"/>
    </location>
</feature>
<dbReference type="PANTHER" id="PTHR24408">
    <property type="entry name" value="ZINC FINGER PROTEIN"/>
    <property type="match status" value="1"/>
</dbReference>
<dbReference type="GO" id="GO:0008270">
    <property type="term" value="F:zinc ion binding"/>
    <property type="evidence" value="ECO:0007669"/>
    <property type="project" value="UniProtKB-KW"/>
</dbReference>
<dbReference type="PROSITE" id="PS50157">
    <property type="entry name" value="ZINC_FINGER_C2H2_2"/>
    <property type="match status" value="5"/>
</dbReference>
<reference evidence="7 8" key="1">
    <citation type="submission" date="2015-09" db="EMBL/GenBank/DDBJ databases">
        <title>Trachymyrmex cornetzi WGS genome.</title>
        <authorList>
            <person name="Nygaard S."/>
            <person name="Hu H."/>
            <person name="Boomsma J."/>
            <person name="Zhang G."/>
        </authorList>
    </citation>
    <scope>NUCLEOTIDE SEQUENCE [LARGE SCALE GENOMIC DNA]</scope>
    <source>
        <strain evidence="7">Tcor2-1</strain>
        <tissue evidence="7">Whole body</tissue>
    </source>
</reference>
<feature type="domain" description="C2H2-type" evidence="6">
    <location>
        <begin position="285"/>
        <end position="310"/>
    </location>
</feature>
<sequence>CPGHTVSTGVTRGFADKRGSFRASDRNPYDVKKMNCETYIIRKRSQNLHICFVSNMLAAYWTEYSTVHETLALQSLDWKKISEQQHRQQQQQQQQQQFSQRQQLFPQQPLQGHVCKDCGKIYKQRNALWRHFKYDEYRCCFCNCPYPTTSHLKSHLTRGCFMDPTFSIEKRRSLNKMESRNYVCPKCSQGYKNKRTLDTHLRIACGREPKFQCPYCDLKSKHPPNIYTHIRRKHKEYRTSVVRTYACMYCNKSFVFKRFLCVHLKKSCYWNPNSQCYHAQSSKPFLCSKCGASYSKHHFLMQHMRKDCGKILKCDNCGKTFLQSCKLELSANNSTRSEGTKRKYSCKYCGKGFTQSGHLRSHQKSSCYWNPRSTCHQSQKIRPFSCTQCGACYSKQSHLIFHVRHECGRTQKCNVCGKTFLHSSSLRRHRQRAPCNFQLC</sequence>
<gene>
    <name evidence="7" type="ORF">ALC57_08021</name>
</gene>
<keyword evidence="1" id="KW-0479">Metal-binding</keyword>